<feature type="compositionally biased region" description="Acidic residues" evidence="1">
    <location>
        <begin position="144"/>
        <end position="153"/>
    </location>
</feature>
<organism evidence="2 3">
    <name type="scientific">Aspergillus pseudodeflectus</name>
    <dbReference type="NCBI Taxonomy" id="176178"/>
    <lineage>
        <taxon>Eukaryota</taxon>
        <taxon>Fungi</taxon>
        <taxon>Dikarya</taxon>
        <taxon>Ascomycota</taxon>
        <taxon>Pezizomycotina</taxon>
        <taxon>Eurotiomycetes</taxon>
        <taxon>Eurotiomycetidae</taxon>
        <taxon>Eurotiales</taxon>
        <taxon>Aspergillaceae</taxon>
        <taxon>Aspergillus</taxon>
        <taxon>Aspergillus subgen. Nidulantes</taxon>
    </lineage>
</organism>
<sequence>MEMEMEIEMQEDPDLDLDLDLAKHTISQFKAEILAKLKQTTEVMKRMADAAVLAGDTEDASQNRRALLADATSGILGLMELLEEAEKMREAQKVMTRDGPSDDEDELMGKIMLLKPALTRMMMGEKPADPEEVWEPQEARELLSQEEMDDAGDEVGTKRGYKDEESQDEAKKRKLD</sequence>
<dbReference type="EMBL" id="JBFXLR010000015">
    <property type="protein sequence ID" value="KAL2852733.1"/>
    <property type="molecule type" value="Genomic_DNA"/>
</dbReference>
<dbReference type="GeneID" id="98160450"/>
<feature type="region of interest" description="Disordered" evidence="1">
    <location>
        <begin position="122"/>
        <end position="176"/>
    </location>
</feature>
<name>A0ABR4KNC6_9EURO</name>
<keyword evidence="3" id="KW-1185">Reference proteome</keyword>
<feature type="compositionally biased region" description="Basic and acidic residues" evidence="1">
    <location>
        <begin position="155"/>
        <end position="176"/>
    </location>
</feature>
<evidence type="ECO:0000313" key="2">
    <source>
        <dbReference type="EMBL" id="KAL2852733.1"/>
    </source>
</evidence>
<evidence type="ECO:0000256" key="1">
    <source>
        <dbReference type="SAM" id="MobiDB-lite"/>
    </source>
</evidence>
<protein>
    <submittedName>
        <fullName evidence="2">Uncharacterized protein</fullName>
    </submittedName>
</protein>
<reference evidence="2 3" key="1">
    <citation type="submission" date="2024-07" db="EMBL/GenBank/DDBJ databases">
        <title>Section-level genome sequencing and comparative genomics of Aspergillus sections Usti and Cavernicolus.</title>
        <authorList>
            <consortium name="Lawrence Berkeley National Laboratory"/>
            <person name="Nybo J.L."/>
            <person name="Vesth T.C."/>
            <person name="Theobald S."/>
            <person name="Frisvad J.C."/>
            <person name="Larsen T.O."/>
            <person name="Kjaerboelling I."/>
            <person name="Rothschild-Mancinelli K."/>
            <person name="Lyhne E.K."/>
            <person name="Kogle M.E."/>
            <person name="Barry K."/>
            <person name="Clum A."/>
            <person name="Na H."/>
            <person name="Ledsgaard L."/>
            <person name="Lin J."/>
            <person name="Lipzen A."/>
            <person name="Kuo A."/>
            <person name="Riley R."/>
            <person name="Mondo S."/>
            <person name="LaButti K."/>
            <person name="Haridas S."/>
            <person name="Pangalinan J."/>
            <person name="Salamov A.A."/>
            <person name="Simmons B.A."/>
            <person name="Magnuson J.K."/>
            <person name="Chen J."/>
            <person name="Drula E."/>
            <person name="Henrissat B."/>
            <person name="Wiebenga A."/>
            <person name="Lubbers R.J."/>
            <person name="Gomes A.C."/>
            <person name="Macurrencykelacurrency M.R."/>
            <person name="Stajich J."/>
            <person name="Grigoriev I.V."/>
            <person name="Mortensen U.H."/>
            <person name="De vries R.P."/>
            <person name="Baker S.E."/>
            <person name="Andersen M.R."/>
        </authorList>
    </citation>
    <scope>NUCLEOTIDE SEQUENCE [LARGE SCALE GENOMIC DNA]</scope>
    <source>
        <strain evidence="2 3">CBS 756.74</strain>
    </source>
</reference>
<dbReference type="RefSeq" id="XP_070900555.1">
    <property type="nucleotide sequence ID" value="XM_071045286.1"/>
</dbReference>
<gene>
    <name evidence="2" type="ORF">BJX68DRAFT_265614</name>
</gene>
<evidence type="ECO:0000313" key="3">
    <source>
        <dbReference type="Proteomes" id="UP001610444"/>
    </source>
</evidence>
<accession>A0ABR4KNC6</accession>
<proteinExistence type="predicted"/>
<dbReference type="Proteomes" id="UP001610444">
    <property type="component" value="Unassembled WGS sequence"/>
</dbReference>
<comment type="caution">
    <text evidence="2">The sequence shown here is derived from an EMBL/GenBank/DDBJ whole genome shotgun (WGS) entry which is preliminary data.</text>
</comment>